<dbReference type="InterPro" id="IPR011010">
    <property type="entry name" value="DNA_brk_join_enz"/>
</dbReference>
<evidence type="ECO:0000259" key="11">
    <source>
        <dbReference type="PROSITE" id="PS51900"/>
    </source>
</evidence>
<dbReference type="Pfam" id="PF02899">
    <property type="entry name" value="Phage_int_SAM_1"/>
    <property type="match status" value="1"/>
</dbReference>
<feature type="active site" evidence="9">
    <location>
        <position position="269"/>
    </location>
</feature>
<dbReference type="InterPro" id="IPR004107">
    <property type="entry name" value="Integrase_SAM-like_N"/>
</dbReference>
<evidence type="ECO:0000256" key="2">
    <source>
        <dbReference type="ARBA" id="ARBA00022490"/>
    </source>
</evidence>
<dbReference type="RefSeq" id="WP_317080367.1">
    <property type="nucleotide sequence ID" value="NZ_CP136594.1"/>
</dbReference>
<dbReference type="GO" id="GO:0005737">
    <property type="term" value="C:cytoplasm"/>
    <property type="evidence" value="ECO:0007669"/>
    <property type="project" value="UniProtKB-SubCell"/>
</dbReference>
<dbReference type="AlphaFoldDB" id="A0AA97I0U8"/>
<dbReference type="InterPro" id="IPR050090">
    <property type="entry name" value="Tyrosine_recombinase_XerCD"/>
</dbReference>
<accession>A0AA97I0U8</accession>
<gene>
    <name evidence="9" type="primary">xerC</name>
    <name evidence="12" type="ORF">RB602_09740</name>
</gene>
<evidence type="ECO:0000256" key="3">
    <source>
        <dbReference type="ARBA" id="ARBA00022618"/>
    </source>
</evidence>
<keyword evidence="5 9" id="KW-0229">DNA integration</keyword>
<name>A0AA97I0U8_9SPHN</name>
<comment type="subcellular location">
    <subcellularLocation>
        <location evidence="1 9">Cytoplasm</location>
    </subcellularLocation>
</comment>
<dbReference type="InterPro" id="IPR023009">
    <property type="entry name" value="Tyrosine_recombinase_XerC/XerD"/>
</dbReference>
<feature type="active site" evidence="9">
    <location>
        <position position="154"/>
    </location>
</feature>
<dbReference type="PROSITE" id="PS51900">
    <property type="entry name" value="CB"/>
    <property type="match status" value="1"/>
</dbReference>
<proteinExistence type="inferred from homology"/>
<evidence type="ECO:0000313" key="13">
    <source>
        <dbReference type="Proteomes" id="UP001302429"/>
    </source>
</evidence>
<dbReference type="GO" id="GO:0007059">
    <property type="term" value="P:chromosome segregation"/>
    <property type="evidence" value="ECO:0007669"/>
    <property type="project" value="UniProtKB-UniRule"/>
</dbReference>
<dbReference type="PROSITE" id="PS51898">
    <property type="entry name" value="TYR_RECOMBINASE"/>
    <property type="match status" value="1"/>
</dbReference>
<dbReference type="Proteomes" id="UP001302429">
    <property type="component" value="Chromosome"/>
</dbReference>
<dbReference type="InterPro" id="IPR013762">
    <property type="entry name" value="Integrase-like_cat_sf"/>
</dbReference>
<dbReference type="InterPro" id="IPR010998">
    <property type="entry name" value="Integrase_recombinase_N"/>
</dbReference>
<feature type="active site" evidence="9">
    <location>
        <position position="243"/>
    </location>
</feature>
<evidence type="ECO:0000256" key="7">
    <source>
        <dbReference type="ARBA" id="ARBA00023172"/>
    </source>
</evidence>
<feature type="domain" description="Core-binding (CB)" evidence="11">
    <location>
        <begin position="7"/>
        <end position="87"/>
    </location>
</feature>
<feature type="active site" description="O-(3'-phospho-DNA)-tyrosine intermediate" evidence="9">
    <location>
        <position position="278"/>
    </location>
</feature>
<evidence type="ECO:0000256" key="8">
    <source>
        <dbReference type="ARBA" id="ARBA00023306"/>
    </source>
</evidence>
<keyword evidence="3 9" id="KW-0132">Cell division</keyword>
<dbReference type="GO" id="GO:0006313">
    <property type="term" value="P:DNA transposition"/>
    <property type="evidence" value="ECO:0007669"/>
    <property type="project" value="UniProtKB-UniRule"/>
</dbReference>
<keyword evidence="13" id="KW-1185">Reference proteome</keyword>
<protein>
    <recommendedName>
        <fullName evidence="9">Tyrosine recombinase XerC</fullName>
    </recommendedName>
</protein>
<keyword evidence="8 9" id="KW-0131">Cell cycle</keyword>
<keyword evidence="4 9" id="KW-0159">Chromosome partition</keyword>
<dbReference type="HAMAP" id="MF_01808">
    <property type="entry name" value="Recomb_XerC_XerD"/>
    <property type="match status" value="1"/>
</dbReference>
<feature type="domain" description="Tyr recombinase" evidence="10">
    <location>
        <begin position="108"/>
        <end position="291"/>
    </location>
</feature>
<evidence type="ECO:0000256" key="1">
    <source>
        <dbReference type="ARBA" id="ARBA00004496"/>
    </source>
</evidence>
<feature type="active site" evidence="9">
    <location>
        <position position="178"/>
    </location>
</feature>
<dbReference type="GO" id="GO:0051301">
    <property type="term" value="P:cell division"/>
    <property type="evidence" value="ECO:0007669"/>
    <property type="project" value="UniProtKB-KW"/>
</dbReference>
<evidence type="ECO:0000313" key="12">
    <source>
        <dbReference type="EMBL" id="WOE74135.1"/>
    </source>
</evidence>
<keyword evidence="7 9" id="KW-0233">DNA recombination</keyword>
<dbReference type="InterPro" id="IPR044068">
    <property type="entry name" value="CB"/>
</dbReference>
<comment type="function">
    <text evidence="9">Site-specific tyrosine recombinase, which acts by catalyzing the cutting and rejoining of the recombining DNA molecules. The XerC-XerD complex is essential to convert dimers of the bacterial chromosome into monomers to permit their segregation at cell division. It also contributes to the segregational stability of plasmids.</text>
</comment>
<evidence type="ECO:0000256" key="4">
    <source>
        <dbReference type="ARBA" id="ARBA00022829"/>
    </source>
</evidence>
<dbReference type="EMBL" id="CP136594">
    <property type="protein sequence ID" value="WOE74135.1"/>
    <property type="molecule type" value="Genomic_DNA"/>
</dbReference>
<dbReference type="Gene3D" id="1.10.443.10">
    <property type="entry name" value="Intergrase catalytic core"/>
    <property type="match status" value="1"/>
</dbReference>
<comment type="similarity">
    <text evidence="9">Belongs to the 'phage' integrase family. XerC subfamily.</text>
</comment>
<sequence length="313" mass="34168">MADQPASKDADYIASFLAMMAVEKGTAPNSLAAYERDLHQASEWLCGKLAMADADTLAALAQRWSDFAPTTVSRKISALRQFFRFLVEEHVRDSDPSLSLTRPKTGKALPKTLDTGAVERLFTLLEDEAAKETNGTAALRLLAMVELLYGSGLRVSELVSLPASAYAPDKRVMLITGKGGAQRMVPLSQRARTVLADWRKTLPDDAQWMFPSRKGHLSRIRLFQLLKAAAARAGLNPDGISPHVLRHAFATHLLQGGADLRTLQAMLGHADIATTQIYTHVDAQRLVALVNERHPLATRSASVPHATRNQSSD</sequence>
<feature type="active site" evidence="9">
    <location>
        <position position="246"/>
    </location>
</feature>
<dbReference type="NCBIfam" id="NF001399">
    <property type="entry name" value="PRK00283.1"/>
    <property type="match status" value="1"/>
</dbReference>
<dbReference type="PANTHER" id="PTHR30349">
    <property type="entry name" value="PHAGE INTEGRASE-RELATED"/>
    <property type="match status" value="1"/>
</dbReference>
<dbReference type="SUPFAM" id="SSF56349">
    <property type="entry name" value="DNA breaking-rejoining enzymes"/>
    <property type="match status" value="1"/>
</dbReference>
<dbReference type="Pfam" id="PF00589">
    <property type="entry name" value="Phage_integrase"/>
    <property type="match status" value="1"/>
</dbReference>
<dbReference type="GO" id="GO:0003677">
    <property type="term" value="F:DNA binding"/>
    <property type="evidence" value="ECO:0007669"/>
    <property type="project" value="UniProtKB-UniRule"/>
</dbReference>
<organism evidence="12 13">
    <name type="scientific">Alterisphingorhabdus coralli</name>
    <dbReference type="NCBI Taxonomy" id="3071408"/>
    <lineage>
        <taxon>Bacteria</taxon>
        <taxon>Pseudomonadati</taxon>
        <taxon>Pseudomonadota</taxon>
        <taxon>Alphaproteobacteria</taxon>
        <taxon>Sphingomonadales</taxon>
        <taxon>Sphingomonadaceae</taxon>
        <taxon>Alterisphingorhabdus (ex Yan et al. 2024)</taxon>
    </lineage>
</organism>
<comment type="subunit">
    <text evidence="9">Forms a cyclic heterotetrameric complex composed of two molecules of XerC and two molecules of XerD.</text>
</comment>
<dbReference type="GO" id="GO:0009037">
    <property type="term" value="F:tyrosine-based site-specific recombinase activity"/>
    <property type="evidence" value="ECO:0007669"/>
    <property type="project" value="UniProtKB-UniRule"/>
</dbReference>
<dbReference type="PANTHER" id="PTHR30349:SF90">
    <property type="entry name" value="TYROSINE RECOMBINASE XERD"/>
    <property type="match status" value="1"/>
</dbReference>
<dbReference type="InterPro" id="IPR002104">
    <property type="entry name" value="Integrase_catalytic"/>
</dbReference>
<evidence type="ECO:0000256" key="5">
    <source>
        <dbReference type="ARBA" id="ARBA00022908"/>
    </source>
</evidence>
<reference evidence="12 13" key="1">
    <citation type="submission" date="2023-10" db="EMBL/GenBank/DDBJ databases">
        <title>Complete genome sequence of a Sphingomonadaceae bacterium.</title>
        <authorList>
            <person name="Yan C."/>
        </authorList>
    </citation>
    <scope>NUCLEOTIDE SEQUENCE [LARGE SCALE GENOMIC DNA]</scope>
    <source>
        <strain evidence="12 13">SCSIO 66989</strain>
    </source>
</reference>
<keyword evidence="2 9" id="KW-0963">Cytoplasm</keyword>
<keyword evidence="6 9" id="KW-0238">DNA-binding</keyword>
<evidence type="ECO:0000256" key="6">
    <source>
        <dbReference type="ARBA" id="ARBA00023125"/>
    </source>
</evidence>
<dbReference type="KEGG" id="acoa:RB602_09740"/>
<dbReference type="Gene3D" id="1.10.150.130">
    <property type="match status" value="1"/>
</dbReference>
<evidence type="ECO:0000256" key="9">
    <source>
        <dbReference type="HAMAP-Rule" id="MF_01808"/>
    </source>
</evidence>
<evidence type="ECO:0000259" key="10">
    <source>
        <dbReference type="PROSITE" id="PS51898"/>
    </source>
</evidence>